<dbReference type="CDD" id="cd09272">
    <property type="entry name" value="RNase_HI_RT_Ty1"/>
    <property type="match status" value="1"/>
</dbReference>
<dbReference type="STRING" id="52586.A0A0B1P337"/>
<evidence type="ECO:0000313" key="1">
    <source>
        <dbReference type="EMBL" id="KHJ31311.1"/>
    </source>
</evidence>
<name>A0A0B1P337_UNCNE</name>
<organism evidence="1 2">
    <name type="scientific">Uncinula necator</name>
    <name type="common">Grape powdery mildew</name>
    <dbReference type="NCBI Taxonomy" id="52586"/>
    <lineage>
        <taxon>Eukaryota</taxon>
        <taxon>Fungi</taxon>
        <taxon>Dikarya</taxon>
        <taxon>Ascomycota</taxon>
        <taxon>Pezizomycotina</taxon>
        <taxon>Leotiomycetes</taxon>
        <taxon>Erysiphales</taxon>
        <taxon>Erysiphaceae</taxon>
        <taxon>Erysiphe</taxon>
    </lineage>
</organism>
<keyword evidence="2" id="KW-1185">Reference proteome</keyword>
<dbReference type="AlphaFoldDB" id="A0A0B1P337"/>
<evidence type="ECO:0000313" key="2">
    <source>
        <dbReference type="Proteomes" id="UP000030854"/>
    </source>
</evidence>
<accession>A0A0B1P337</accession>
<dbReference type="HOGENOM" id="CLU_001650_6_0_1"/>
<sequence>MKVPVERHGQALKWLLQFIRSTLKQKLRFGPGDIHSETMGIYSDADWASDKRDRKSISGGVAIFYGGPFAWASRKQTSVSTSSTESEYIALSMFAKVGQWAAQVWKDLGVPHYINSNRERTVQMFGDNQGALALVKNPHIHERSKHINVSYHDIRDLTEKKKLIVSYIPTDSMTADGMTKPLARVAHRRFREQMGVVDEDTLQPLTGKTVKTFSEGGC</sequence>
<gene>
    <name evidence="1" type="ORF">EV44_g4089</name>
</gene>
<proteinExistence type="predicted"/>
<dbReference type="Proteomes" id="UP000030854">
    <property type="component" value="Unassembled WGS sequence"/>
</dbReference>
<dbReference type="OMA" id="FKMESAT"/>
<protein>
    <submittedName>
        <fullName evidence="1">Putative effector</fullName>
    </submittedName>
</protein>
<dbReference type="PANTHER" id="PTHR11439">
    <property type="entry name" value="GAG-POL-RELATED RETROTRANSPOSON"/>
    <property type="match status" value="1"/>
</dbReference>
<reference evidence="1 2" key="1">
    <citation type="journal article" date="2014" name="BMC Genomics">
        <title>Adaptive genomic structural variation in the grape powdery mildew pathogen, Erysiphe necator.</title>
        <authorList>
            <person name="Jones L."/>
            <person name="Riaz S."/>
            <person name="Morales-Cruz A."/>
            <person name="Amrine K.C."/>
            <person name="McGuire B."/>
            <person name="Gubler W.D."/>
            <person name="Walker M.A."/>
            <person name="Cantu D."/>
        </authorList>
    </citation>
    <scope>NUCLEOTIDE SEQUENCE [LARGE SCALE GENOMIC DNA]</scope>
    <source>
        <strain evidence="2">c</strain>
    </source>
</reference>
<dbReference type="PANTHER" id="PTHR11439:SF483">
    <property type="entry name" value="PEPTIDE SYNTHASE GLIP-LIKE, PUTATIVE (AFU_ORTHOLOGUE AFUA_3G12920)-RELATED"/>
    <property type="match status" value="1"/>
</dbReference>
<dbReference type="EMBL" id="JNVN01003005">
    <property type="protein sequence ID" value="KHJ31311.1"/>
    <property type="molecule type" value="Genomic_DNA"/>
</dbReference>
<comment type="caution">
    <text evidence="1">The sequence shown here is derived from an EMBL/GenBank/DDBJ whole genome shotgun (WGS) entry which is preliminary data.</text>
</comment>